<dbReference type="EMBL" id="OA564524">
    <property type="protein sequence ID" value="CAD7194587.1"/>
    <property type="molecule type" value="Genomic_DNA"/>
</dbReference>
<gene>
    <name evidence="2" type="ORF">TDIB3V08_LOCUS1004</name>
</gene>
<organism evidence="2">
    <name type="scientific">Timema douglasi</name>
    <name type="common">Walking stick</name>
    <dbReference type="NCBI Taxonomy" id="61478"/>
    <lineage>
        <taxon>Eukaryota</taxon>
        <taxon>Metazoa</taxon>
        <taxon>Ecdysozoa</taxon>
        <taxon>Arthropoda</taxon>
        <taxon>Hexapoda</taxon>
        <taxon>Insecta</taxon>
        <taxon>Pterygota</taxon>
        <taxon>Neoptera</taxon>
        <taxon>Polyneoptera</taxon>
        <taxon>Phasmatodea</taxon>
        <taxon>Timematodea</taxon>
        <taxon>Timematoidea</taxon>
        <taxon>Timematidae</taxon>
        <taxon>Timema</taxon>
    </lineage>
</organism>
<dbReference type="SUPFAM" id="SSF54928">
    <property type="entry name" value="RNA-binding domain, RBD"/>
    <property type="match status" value="1"/>
</dbReference>
<protein>
    <submittedName>
        <fullName evidence="2">Uncharacterized protein</fullName>
    </submittedName>
</protein>
<dbReference type="AlphaFoldDB" id="A0A7R8Z4V1"/>
<proteinExistence type="predicted"/>
<reference evidence="2" key="1">
    <citation type="submission" date="2020-11" db="EMBL/GenBank/DDBJ databases">
        <authorList>
            <person name="Tran Van P."/>
        </authorList>
    </citation>
    <scope>NUCLEOTIDE SEQUENCE</scope>
</reference>
<dbReference type="InterPro" id="IPR035979">
    <property type="entry name" value="RBD_domain_sf"/>
</dbReference>
<evidence type="ECO:0000313" key="2">
    <source>
        <dbReference type="EMBL" id="CAD7194587.1"/>
    </source>
</evidence>
<sequence>MITSDPCIQRFIYSMAAREDMILQCVQFLPLEELNRPLGDELPISDLEDSDNDGGDADFVLSDHQSDSEQSEVSDSESTDEDGESVPRDVYRGKGERSFGVLNKPPTSISNRFSTKESATHAIVAVHNTDINGQTVKCSWGKESGDPNNAQAAGQQWPNTLQLPGNLSYLHHNATYNYLSEESDGGKHQLFKHSEEQVCHACSLIGTVFGSVAMERVVCCDWPTGVTPHRAANED</sequence>
<feature type="compositionally biased region" description="Acidic residues" evidence="1">
    <location>
        <begin position="46"/>
        <end position="56"/>
    </location>
</feature>
<accession>A0A7R8Z4V1</accession>
<dbReference type="GO" id="GO:0003676">
    <property type="term" value="F:nucleic acid binding"/>
    <property type="evidence" value="ECO:0007669"/>
    <property type="project" value="InterPro"/>
</dbReference>
<evidence type="ECO:0000256" key="1">
    <source>
        <dbReference type="SAM" id="MobiDB-lite"/>
    </source>
</evidence>
<feature type="compositionally biased region" description="Acidic residues" evidence="1">
    <location>
        <begin position="69"/>
        <end position="84"/>
    </location>
</feature>
<name>A0A7R8Z4V1_TIMDO</name>
<feature type="compositionally biased region" description="Basic and acidic residues" evidence="1">
    <location>
        <begin position="85"/>
        <end position="97"/>
    </location>
</feature>
<feature type="region of interest" description="Disordered" evidence="1">
    <location>
        <begin position="40"/>
        <end position="110"/>
    </location>
</feature>